<sequence length="211" mass="23540">MLEGTIVNVPEKGGNKNPRGETLQIDTTNILFIGSGAFPGLDKIINERCCKNVHLYRFGAKISEPYDENSTDGRVLHQCDPIDLVKFGLIPEFMGRFPVHVCLDALTKRDLIMILTEPKNALLEQYRALFEIDGIELIITEEALDVIATKALEKNIGARGLRTVIERILLEPMYETPGSNVVAVLVDKKAASGETRPRLFRKEELSKAIHV</sequence>
<dbReference type="Gene3D" id="1.10.8.60">
    <property type="match status" value="1"/>
</dbReference>
<dbReference type="Pfam" id="PF10431">
    <property type="entry name" value="ClpB_D2-small"/>
    <property type="match status" value="1"/>
</dbReference>
<dbReference type="GO" id="GO:0016887">
    <property type="term" value="F:ATP hydrolysis activity"/>
    <property type="evidence" value="ECO:0007669"/>
    <property type="project" value="InterPro"/>
</dbReference>
<evidence type="ECO:0000256" key="3">
    <source>
        <dbReference type="SAM" id="MobiDB-lite"/>
    </source>
</evidence>
<gene>
    <name evidence="5" type="ORF">Zmor_016321</name>
</gene>
<dbReference type="InterPro" id="IPR003959">
    <property type="entry name" value="ATPase_AAA_core"/>
</dbReference>
<dbReference type="InterPro" id="IPR027417">
    <property type="entry name" value="P-loop_NTPase"/>
</dbReference>
<evidence type="ECO:0000313" key="5">
    <source>
        <dbReference type="EMBL" id="KAJ3615554.1"/>
    </source>
</evidence>
<keyword evidence="2" id="KW-0067">ATP-binding</keyword>
<evidence type="ECO:0000256" key="2">
    <source>
        <dbReference type="ARBA" id="ARBA00022840"/>
    </source>
</evidence>
<evidence type="ECO:0000256" key="1">
    <source>
        <dbReference type="ARBA" id="ARBA00022741"/>
    </source>
</evidence>
<feature type="domain" description="Clp ATPase C-terminal" evidence="4">
    <location>
        <begin position="106"/>
        <end position="197"/>
    </location>
</feature>
<dbReference type="EMBL" id="JALNTZ010004054">
    <property type="protein sequence ID" value="KAJ3615554.1"/>
    <property type="molecule type" value="Genomic_DNA"/>
</dbReference>
<dbReference type="FunFam" id="1.10.8.60:FF:000002">
    <property type="entry name" value="ATP-dependent Clp protease ATP-binding subunit ClpX"/>
    <property type="match status" value="1"/>
</dbReference>
<keyword evidence="6" id="KW-1185">Reference proteome</keyword>
<evidence type="ECO:0000259" key="4">
    <source>
        <dbReference type="SMART" id="SM01086"/>
    </source>
</evidence>
<proteinExistence type="predicted"/>
<comment type="caution">
    <text evidence="5">The sequence shown here is derived from an EMBL/GenBank/DDBJ whole genome shotgun (WGS) entry which is preliminary data.</text>
</comment>
<dbReference type="GO" id="GO:0005759">
    <property type="term" value="C:mitochondrial matrix"/>
    <property type="evidence" value="ECO:0007669"/>
    <property type="project" value="TreeGrafter"/>
</dbReference>
<dbReference type="AlphaFoldDB" id="A0AA38LXX0"/>
<dbReference type="InterPro" id="IPR019489">
    <property type="entry name" value="Clp_ATPase_C"/>
</dbReference>
<dbReference type="SUPFAM" id="SSF52540">
    <property type="entry name" value="P-loop containing nucleoside triphosphate hydrolases"/>
    <property type="match status" value="1"/>
</dbReference>
<feature type="region of interest" description="Disordered" evidence="3">
    <location>
        <begin position="1"/>
        <end position="20"/>
    </location>
</feature>
<evidence type="ECO:0000313" key="6">
    <source>
        <dbReference type="Proteomes" id="UP001168821"/>
    </source>
</evidence>
<accession>A0AA38LXX0</accession>
<dbReference type="Proteomes" id="UP001168821">
    <property type="component" value="Unassembled WGS sequence"/>
</dbReference>
<dbReference type="PANTHER" id="PTHR48102">
    <property type="entry name" value="ATP-DEPENDENT CLP PROTEASE ATP-BINDING SUBUNIT CLPX-LIKE, MITOCHONDRIAL-RELATED"/>
    <property type="match status" value="1"/>
</dbReference>
<dbReference type="SMART" id="SM01086">
    <property type="entry name" value="ClpB_D2-small"/>
    <property type="match status" value="1"/>
</dbReference>
<dbReference type="InterPro" id="IPR050052">
    <property type="entry name" value="ATP-dep_Clp_protease_ClpX"/>
</dbReference>
<reference evidence="5" key="1">
    <citation type="journal article" date="2023" name="G3 (Bethesda)">
        <title>Whole genome assemblies of Zophobas morio and Tenebrio molitor.</title>
        <authorList>
            <person name="Kaur S."/>
            <person name="Stinson S.A."/>
            <person name="diCenzo G.C."/>
        </authorList>
    </citation>
    <scope>NUCLEOTIDE SEQUENCE</scope>
    <source>
        <strain evidence="5">QUZm001</strain>
    </source>
</reference>
<dbReference type="Gene3D" id="3.40.50.300">
    <property type="entry name" value="P-loop containing nucleotide triphosphate hydrolases"/>
    <property type="match status" value="1"/>
</dbReference>
<keyword evidence="1" id="KW-0547">Nucleotide-binding</keyword>
<dbReference type="GO" id="GO:0051603">
    <property type="term" value="P:proteolysis involved in protein catabolic process"/>
    <property type="evidence" value="ECO:0007669"/>
    <property type="project" value="TreeGrafter"/>
</dbReference>
<dbReference type="Pfam" id="PF07724">
    <property type="entry name" value="AAA_2"/>
    <property type="match status" value="1"/>
</dbReference>
<protein>
    <recommendedName>
        <fullName evidence="4">Clp ATPase C-terminal domain-containing protein</fullName>
    </recommendedName>
</protein>
<name>A0AA38LXX0_9CUCU</name>
<dbReference type="GO" id="GO:0005524">
    <property type="term" value="F:ATP binding"/>
    <property type="evidence" value="ECO:0007669"/>
    <property type="project" value="UniProtKB-KW"/>
</dbReference>
<organism evidence="5 6">
    <name type="scientific">Zophobas morio</name>
    <dbReference type="NCBI Taxonomy" id="2755281"/>
    <lineage>
        <taxon>Eukaryota</taxon>
        <taxon>Metazoa</taxon>
        <taxon>Ecdysozoa</taxon>
        <taxon>Arthropoda</taxon>
        <taxon>Hexapoda</taxon>
        <taxon>Insecta</taxon>
        <taxon>Pterygota</taxon>
        <taxon>Neoptera</taxon>
        <taxon>Endopterygota</taxon>
        <taxon>Coleoptera</taxon>
        <taxon>Polyphaga</taxon>
        <taxon>Cucujiformia</taxon>
        <taxon>Tenebrionidae</taxon>
        <taxon>Zophobas</taxon>
    </lineage>
</organism>
<dbReference type="PANTHER" id="PTHR48102:SF7">
    <property type="entry name" value="ATP-DEPENDENT CLP PROTEASE ATP-BINDING SUBUNIT CLPX-LIKE, MITOCHONDRIAL"/>
    <property type="match status" value="1"/>
</dbReference>